<reference evidence="2 3" key="1">
    <citation type="journal article" date="2018" name="Science">
        <title>The opium poppy genome and morphinan production.</title>
        <authorList>
            <person name="Guo L."/>
            <person name="Winzer T."/>
            <person name="Yang X."/>
            <person name="Li Y."/>
            <person name="Ning Z."/>
            <person name="He Z."/>
            <person name="Teodor R."/>
            <person name="Lu Y."/>
            <person name="Bowser T.A."/>
            <person name="Graham I.A."/>
            <person name="Ye K."/>
        </authorList>
    </citation>
    <scope>NUCLEOTIDE SEQUENCE [LARGE SCALE GENOMIC DNA]</scope>
    <source>
        <strain evidence="3">cv. HN1</strain>
        <tissue evidence="2">Leaves</tissue>
    </source>
</reference>
<dbReference type="Gramene" id="RZC55085">
    <property type="protein sequence ID" value="RZC55085"/>
    <property type="gene ID" value="C5167_013938"/>
</dbReference>
<dbReference type="AlphaFoldDB" id="A0A4Y7J615"/>
<proteinExistence type="predicted"/>
<organism evidence="2 3">
    <name type="scientific">Papaver somniferum</name>
    <name type="common">Opium poppy</name>
    <dbReference type="NCBI Taxonomy" id="3469"/>
    <lineage>
        <taxon>Eukaryota</taxon>
        <taxon>Viridiplantae</taxon>
        <taxon>Streptophyta</taxon>
        <taxon>Embryophyta</taxon>
        <taxon>Tracheophyta</taxon>
        <taxon>Spermatophyta</taxon>
        <taxon>Magnoliopsida</taxon>
        <taxon>Ranunculales</taxon>
        <taxon>Papaveraceae</taxon>
        <taxon>Papaveroideae</taxon>
        <taxon>Papaver</taxon>
    </lineage>
</organism>
<accession>A0A4Y7J615</accession>
<name>A0A4Y7J615_PAPSO</name>
<evidence type="ECO:0000313" key="3">
    <source>
        <dbReference type="Proteomes" id="UP000316621"/>
    </source>
</evidence>
<protein>
    <submittedName>
        <fullName evidence="2">Uncharacterized protein</fullName>
    </submittedName>
</protein>
<sequence length="180" mass="20479">MIEFDDQINGPEDGPEEDTQDGQLENPLSNHGTSNERKRTLLQGGQILKVLNNFILNGCFKCKLLSRLSNSILECKKSIFLRDYVNILAAKILILYVMLWTKLKVVEVVAMGRPPLQGREAKQKLELGTAKFEVPKEQHNFATDMRGIAAIDHCIGRDQKSMFYGCRGTIWSSYYARGYY</sequence>
<dbReference type="EMBL" id="CM010717">
    <property type="protein sequence ID" value="RZC55085.1"/>
    <property type="molecule type" value="Genomic_DNA"/>
</dbReference>
<keyword evidence="3" id="KW-1185">Reference proteome</keyword>
<dbReference type="Proteomes" id="UP000316621">
    <property type="component" value="Chromosome 3"/>
</dbReference>
<gene>
    <name evidence="2" type="ORF">C5167_013938</name>
</gene>
<feature type="compositionally biased region" description="Polar residues" evidence="1">
    <location>
        <begin position="21"/>
        <end position="33"/>
    </location>
</feature>
<evidence type="ECO:0000256" key="1">
    <source>
        <dbReference type="SAM" id="MobiDB-lite"/>
    </source>
</evidence>
<feature type="region of interest" description="Disordered" evidence="1">
    <location>
        <begin position="1"/>
        <end position="36"/>
    </location>
</feature>
<evidence type="ECO:0000313" key="2">
    <source>
        <dbReference type="EMBL" id="RZC55085.1"/>
    </source>
</evidence>